<reference evidence="15 18" key="1">
    <citation type="journal article" date="2011" name="Nature">
        <title>The Medicago genome provides insight into the evolution of rhizobial symbioses.</title>
        <authorList>
            <person name="Young N.D."/>
            <person name="Debelle F."/>
            <person name="Oldroyd G.E."/>
            <person name="Geurts R."/>
            <person name="Cannon S.B."/>
            <person name="Udvardi M.K."/>
            <person name="Benedito V.A."/>
            <person name="Mayer K.F."/>
            <person name="Gouzy J."/>
            <person name="Schoof H."/>
            <person name="Van de Peer Y."/>
            <person name="Proost S."/>
            <person name="Cook D.R."/>
            <person name="Meyers B.C."/>
            <person name="Spannagl M."/>
            <person name="Cheung F."/>
            <person name="De Mita S."/>
            <person name="Krishnakumar V."/>
            <person name="Gundlach H."/>
            <person name="Zhou S."/>
            <person name="Mudge J."/>
            <person name="Bharti A.K."/>
            <person name="Murray J.D."/>
            <person name="Naoumkina M.A."/>
            <person name="Rosen B."/>
            <person name="Silverstein K.A."/>
            <person name="Tang H."/>
            <person name="Rombauts S."/>
            <person name="Zhao P.X."/>
            <person name="Zhou P."/>
            <person name="Barbe V."/>
            <person name="Bardou P."/>
            <person name="Bechner M."/>
            <person name="Bellec A."/>
            <person name="Berger A."/>
            <person name="Berges H."/>
            <person name="Bidwell S."/>
            <person name="Bisseling T."/>
            <person name="Choisne N."/>
            <person name="Couloux A."/>
            <person name="Denny R."/>
            <person name="Deshpande S."/>
            <person name="Dai X."/>
            <person name="Doyle J.J."/>
            <person name="Dudez A.M."/>
            <person name="Farmer A.D."/>
            <person name="Fouteau S."/>
            <person name="Franken C."/>
            <person name="Gibelin C."/>
            <person name="Gish J."/>
            <person name="Goldstein S."/>
            <person name="Gonzalez A.J."/>
            <person name="Green P.J."/>
            <person name="Hallab A."/>
            <person name="Hartog M."/>
            <person name="Hua A."/>
            <person name="Humphray S.J."/>
            <person name="Jeong D.H."/>
            <person name="Jing Y."/>
            <person name="Jocker A."/>
            <person name="Kenton S.M."/>
            <person name="Kim D.J."/>
            <person name="Klee K."/>
            <person name="Lai H."/>
            <person name="Lang C."/>
            <person name="Lin S."/>
            <person name="Macmil S.L."/>
            <person name="Magdelenat G."/>
            <person name="Matthews L."/>
            <person name="McCorrison J."/>
            <person name="Monaghan E.L."/>
            <person name="Mun J.H."/>
            <person name="Najar F.Z."/>
            <person name="Nicholson C."/>
            <person name="Noirot C."/>
            <person name="O'Bleness M."/>
            <person name="Paule C.R."/>
            <person name="Poulain J."/>
            <person name="Prion F."/>
            <person name="Qin B."/>
            <person name="Qu C."/>
            <person name="Retzel E.F."/>
            <person name="Riddle C."/>
            <person name="Sallet E."/>
            <person name="Samain S."/>
            <person name="Samson N."/>
            <person name="Sanders I."/>
            <person name="Saurat O."/>
            <person name="Scarpelli C."/>
            <person name="Schiex T."/>
            <person name="Segurens B."/>
            <person name="Severin A.J."/>
            <person name="Sherrier D.J."/>
            <person name="Shi R."/>
            <person name="Sims S."/>
            <person name="Singer S.R."/>
            <person name="Sinharoy S."/>
            <person name="Sterck L."/>
            <person name="Viollet A."/>
            <person name="Wang B.B."/>
            <person name="Wang K."/>
            <person name="Wang M."/>
            <person name="Wang X."/>
            <person name="Warfsmann J."/>
            <person name="Weissenbach J."/>
            <person name="White D.D."/>
            <person name="White J.D."/>
            <person name="Wiley G.B."/>
            <person name="Wincker P."/>
            <person name="Xing Y."/>
            <person name="Yang L."/>
            <person name="Yao Z."/>
            <person name="Ying F."/>
            <person name="Zhai J."/>
            <person name="Zhou L."/>
            <person name="Zuber A."/>
            <person name="Denarie J."/>
            <person name="Dixon R.A."/>
            <person name="May G.D."/>
            <person name="Schwartz D.C."/>
            <person name="Rogers J."/>
            <person name="Quetier F."/>
            <person name="Town C.D."/>
            <person name="Roe B.A."/>
        </authorList>
    </citation>
    <scope>NUCLEOTIDE SEQUENCE [LARGE SCALE GENOMIC DNA]</scope>
    <source>
        <strain evidence="15">A17</strain>
        <strain evidence="17 18">cv. Jemalong A17</strain>
    </source>
</reference>
<keyword evidence="7 13" id="KW-0472">Membrane</keyword>
<dbReference type="InterPro" id="IPR000595">
    <property type="entry name" value="cNMP-bd_dom"/>
</dbReference>
<keyword evidence="9" id="KW-1071">Ligand-gated ion channel</keyword>
<dbReference type="SUPFAM" id="SSF81324">
    <property type="entry name" value="Voltage-gated potassium channels"/>
    <property type="match status" value="1"/>
</dbReference>
<evidence type="ECO:0000256" key="7">
    <source>
        <dbReference type="ARBA" id="ARBA00023136"/>
    </source>
</evidence>
<dbReference type="InterPro" id="IPR014710">
    <property type="entry name" value="RmlC-like_jellyroll"/>
</dbReference>
<evidence type="ECO:0000256" key="11">
    <source>
        <dbReference type="ARBA" id="ARBA00056117"/>
    </source>
</evidence>
<comment type="subcellular location">
    <subcellularLocation>
        <location evidence="1">Nucleus membrane</location>
        <topology evidence="1">Multi-pass membrane protein</topology>
    </subcellularLocation>
</comment>
<sequence length="692" mass="80063">MNRELQQFAVSSSSHFYSRFPKSFSLRKKVPWWYQILHPRSPFVAKWNVTFLYACLFALFLDPLYFYIPITGDKACMETDLVLGLLVTFSRTVADLFFLFHIILKFRTAFNSPTSFVYGRKELITDPGQIARRYIKHDFIIDLLATLPLPQIVIWVVIPATKNSNAAHVNHTLSLIVLIQFIPRCFQIFPLQRRILKTSGLIAKTALAGALYNLGFYMLASHVLGATWYVSSIQRQYECWRIMCKKEMNRTHSPSCDPSFLDCSTLVNNERQVWFRRTRVLTACDAFQDKNHFQFGMFADAFTDHVSSSRFFQKYFYCLWWGLKNLSSYGQNLKTSTYSGETLFSSFICIAGLILFAHLIGNMQNYLQSTTARLEEWRLKQKDTEEWMNHRQLPPELQERVRRFVQYKWLATRGVDEEAILKSLPVDLRRQIQRHLCLDIVRRVPFFGQMDDQLLDAICERLVSSLNTKGSYIVREGDPVKEMLFIIRGSIDSSTTDGGRSGFFNSITLKPGDFCGEELLTWALMPASSLNLPSSTRTVKTLSEVEAFALRAEDLKFVSSQFKRLHSKKLQHAFRYYSHQWRAWGASFIQAAWRRHRKRQLAMELLEKENLYYENVMELEDYEESGGGESSMGLEEDNASHGFGATFLASKFAANTKKGAVKKVTMIPDSSSLKMPKMFKPTMPDFSTFHED</sequence>
<dbReference type="InterPro" id="IPR018490">
    <property type="entry name" value="cNMP-bd_dom_sf"/>
</dbReference>
<keyword evidence="4 13" id="KW-0812">Transmembrane</keyword>
<protein>
    <submittedName>
        <fullName evidence="15">Cyclic nucleotide-gated ion channel-like protein</fullName>
    </submittedName>
    <submittedName>
        <fullName evidence="16">Putative potassium channel, voltage-dependent, EAG/ELK/ERG</fullName>
    </submittedName>
</protein>
<comment type="similarity">
    <text evidence="2">Belongs to the cyclic nucleotide-gated cation channel (TC 1.A.1.5) family.</text>
</comment>
<dbReference type="PANTHER" id="PTHR45651">
    <property type="entry name" value="CYCLIC NUCLEOTIDE-GATED ION CHANNEL 15-RELATED-RELATED"/>
    <property type="match status" value="1"/>
</dbReference>
<keyword evidence="18" id="KW-1185">Reference proteome</keyword>
<evidence type="ECO:0000313" key="15">
    <source>
        <dbReference type="EMBL" id="KEH35389.1"/>
    </source>
</evidence>
<dbReference type="CDD" id="cd00038">
    <property type="entry name" value="CAP_ED"/>
    <property type="match status" value="1"/>
</dbReference>
<organism evidence="15 18">
    <name type="scientific">Medicago truncatula</name>
    <name type="common">Barrel medic</name>
    <name type="synonym">Medicago tribuloides</name>
    <dbReference type="NCBI Taxonomy" id="3880"/>
    <lineage>
        <taxon>Eukaryota</taxon>
        <taxon>Viridiplantae</taxon>
        <taxon>Streptophyta</taxon>
        <taxon>Embryophyta</taxon>
        <taxon>Tracheophyta</taxon>
        <taxon>Spermatophyta</taxon>
        <taxon>Magnoliopsida</taxon>
        <taxon>eudicotyledons</taxon>
        <taxon>Gunneridae</taxon>
        <taxon>Pentapetalae</taxon>
        <taxon>rosids</taxon>
        <taxon>fabids</taxon>
        <taxon>Fabales</taxon>
        <taxon>Fabaceae</taxon>
        <taxon>Papilionoideae</taxon>
        <taxon>50 kb inversion clade</taxon>
        <taxon>NPAAA clade</taxon>
        <taxon>Hologalegina</taxon>
        <taxon>IRL clade</taxon>
        <taxon>Trifolieae</taxon>
        <taxon>Medicago</taxon>
    </lineage>
</organism>
<feature type="transmembrane region" description="Helical" evidence="13">
    <location>
        <begin position="139"/>
        <end position="158"/>
    </location>
</feature>
<dbReference type="Proteomes" id="UP000002051">
    <property type="component" value="Chromosome 3"/>
</dbReference>
<dbReference type="EMBL" id="PSQE01000003">
    <property type="protein sequence ID" value="RHN69525.1"/>
    <property type="molecule type" value="Genomic_DNA"/>
</dbReference>
<dbReference type="Gene3D" id="1.10.287.630">
    <property type="entry name" value="Helix hairpin bin"/>
    <property type="match status" value="1"/>
</dbReference>
<keyword evidence="3" id="KW-0813">Transport</keyword>
<feature type="transmembrane region" description="Helical" evidence="13">
    <location>
        <begin position="82"/>
        <end position="104"/>
    </location>
</feature>
<dbReference type="GO" id="GO:0005216">
    <property type="term" value="F:monoatomic ion channel activity"/>
    <property type="evidence" value="ECO:0007669"/>
    <property type="project" value="InterPro"/>
</dbReference>
<evidence type="ECO:0000259" key="14">
    <source>
        <dbReference type="PROSITE" id="PS50042"/>
    </source>
</evidence>
<evidence type="ECO:0000313" key="16">
    <source>
        <dbReference type="EMBL" id="RHN69525.1"/>
    </source>
</evidence>
<dbReference type="Proteomes" id="UP000265566">
    <property type="component" value="Chromosome 3"/>
</dbReference>
<evidence type="ECO:0000256" key="12">
    <source>
        <dbReference type="ARBA" id="ARBA00064416"/>
    </source>
</evidence>
<comment type="subunit">
    <text evidence="12">Interacts (via N-terminus) with DMI1 (via c-terminus). The Nod factor has no effect on this interaction, implying that the complex is maintained after activation.</text>
</comment>
<evidence type="ECO:0000256" key="5">
    <source>
        <dbReference type="ARBA" id="ARBA00022989"/>
    </source>
</evidence>
<dbReference type="PROSITE" id="PS50042">
    <property type="entry name" value="CNMP_BINDING_3"/>
    <property type="match status" value="1"/>
</dbReference>
<proteinExistence type="inferred from homology"/>
<evidence type="ECO:0000256" key="9">
    <source>
        <dbReference type="ARBA" id="ARBA00023286"/>
    </source>
</evidence>
<reference evidence="16" key="4">
    <citation type="journal article" date="2018" name="Nat. Plants">
        <title>Whole-genome landscape of Medicago truncatula symbiotic genes.</title>
        <authorList>
            <person name="Pecrix Y."/>
            <person name="Gamas P."/>
            <person name="Carrere S."/>
        </authorList>
    </citation>
    <scope>NUCLEOTIDE SEQUENCE</scope>
    <source>
        <tissue evidence="16">Leaves</tissue>
    </source>
</reference>
<evidence type="ECO:0000256" key="13">
    <source>
        <dbReference type="SAM" id="Phobius"/>
    </source>
</evidence>
<dbReference type="Gramene" id="rna18004">
    <property type="protein sequence ID" value="RHN69525.1"/>
    <property type="gene ID" value="gene18004"/>
</dbReference>
<reference evidence="17" key="3">
    <citation type="submission" date="2015-04" db="UniProtKB">
        <authorList>
            <consortium name="EnsemblPlants"/>
        </authorList>
    </citation>
    <scope>IDENTIFICATION</scope>
    <source>
        <strain evidence="17">cv. Jemalong A17</strain>
    </source>
</reference>
<dbReference type="Pfam" id="PF00027">
    <property type="entry name" value="cNMP_binding"/>
    <property type="match status" value="1"/>
</dbReference>
<dbReference type="EnsemblPlants" id="KEH35389">
    <property type="protein sequence ID" value="KEH35389"/>
    <property type="gene ID" value="MTR_3g088875"/>
</dbReference>
<evidence type="ECO:0000256" key="2">
    <source>
        <dbReference type="ARBA" id="ARBA00010486"/>
    </source>
</evidence>
<dbReference type="HOGENOM" id="CLU_013069_3_0_1"/>
<dbReference type="GO" id="GO:0031965">
    <property type="term" value="C:nuclear membrane"/>
    <property type="evidence" value="ECO:0007669"/>
    <property type="project" value="UniProtKB-SubCell"/>
</dbReference>
<gene>
    <name evidence="17" type="primary">25489743</name>
    <name evidence="15" type="ordered locus">MTR_3g088875</name>
    <name evidence="16" type="ORF">MtrunA17_Chr3g0125651</name>
</gene>
<dbReference type="FunFam" id="2.60.120.10:FF:000024">
    <property type="entry name" value="Cyclic nucleotide-gated ion channel 1"/>
    <property type="match status" value="1"/>
</dbReference>
<evidence type="ECO:0000256" key="4">
    <source>
        <dbReference type="ARBA" id="ARBA00022692"/>
    </source>
</evidence>
<keyword evidence="8" id="KW-0539">Nucleus</keyword>
<keyword evidence="5 13" id="KW-1133">Transmembrane helix</keyword>
<name>A0A072V071_MEDTR</name>
<dbReference type="SMART" id="SM00100">
    <property type="entry name" value="cNMP"/>
    <property type="match status" value="1"/>
</dbReference>
<feature type="domain" description="Cyclic nucleotide-binding" evidence="14">
    <location>
        <begin position="446"/>
        <end position="520"/>
    </location>
</feature>
<evidence type="ECO:0000256" key="6">
    <source>
        <dbReference type="ARBA" id="ARBA00023065"/>
    </source>
</evidence>
<feature type="transmembrane region" description="Helical" evidence="13">
    <location>
        <begin position="343"/>
        <end position="361"/>
    </location>
</feature>
<reference evidence="15 18" key="2">
    <citation type="journal article" date="2014" name="BMC Genomics">
        <title>An improved genome release (version Mt4.0) for the model legume Medicago truncatula.</title>
        <authorList>
            <person name="Tang H."/>
            <person name="Krishnakumar V."/>
            <person name="Bidwell S."/>
            <person name="Rosen B."/>
            <person name="Chan A."/>
            <person name="Zhou S."/>
            <person name="Gentzbittel L."/>
            <person name="Childs K.L."/>
            <person name="Yandell M."/>
            <person name="Gundlach H."/>
            <person name="Mayer K.F."/>
            <person name="Schwartz D.C."/>
            <person name="Town C.D."/>
        </authorList>
    </citation>
    <scope>GENOME REANNOTATION</scope>
    <source>
        <strain evidence="15">A17</strain>
        <strain evidence="17 18">cv. Jemalong A17</strain>
    </source>
</reference>
<dbReference type="SUPFAM" id="SSF51206">
    <property type="entry name" value="cAMP-binding domain-like"/>
    <property type="match status" value="1"/>
</dbReference>
<dbReference type="PANTHER" id="PTHR45651:SF114">
    <property type="entry name" value="CYCLIC NUCLEOTIDE-GATED ION CHANNEL 16-RELATED"/>
    <property type="match status" value="1"/>
</dbReference>
<evidence type="ECO:0000313" key="18">
    <source>
        <dbReference type="Proteomes" id="UP000002051"/>
    </source>
</evidence>
<dbReference type="OrthoDB" id="421226at2759"/>
<dbReference type="STRING" id="3880.A0A072V071"/>
<evidence type="ECO:0000256" key="10">
    <source>
        <dbReference type="ARBA" id="ARBA00023303"/>
    </source>
</evidence>
<keyword evidence="6" id="KW-0406">Ion transport</keyword>
<evidence type="ECO:0000256" key="1">
    <source>
        <dbReference type="ARBA" id="ARBA00004232"/>
    </source>
</evidence>
<evidence type="ECO:0000256" key="8">
    <source>
        <dbReference type="ARBA" id="ARBA00023242"/>
    </source>
</evidence>
<dbReference type="InterPro" id="IPR005821">
    <property type="entry name" value="Ion_trans_dom"/>
</dbReference>
<dbReference type="EMBL" id="CM001219">
    <property type="protein sequence ID" value="KEH35389.1"/>
    <property type="molecule type" value="Genomic_DNA"/>
</dbReference>
<feature type="transmembrane region" description="Helical" evidence="13">
    <location>
        <begin position="50"/>
        <end position="70"/>
    </location>
</feature>
<dbReference type="Pfam" id="PF00520">
    <property type="entry name" value="Ion_trans"/>
    <property type="match status" value="1"/>
</dbReference>
<dbReference type="AlphaFoldDB" id="A0A072V071"/>
<dbReference type="Gene3D" id="1.10.287.70">
    <property type="match status" value="1"/>
</dbReference>
<dbReference type="GO" id="GO:0044325">
    <property type="term" value="F:transmembrane transporter binding"/>
    <property type="evidence" value="ECO:0007669"/>
    <property type="project" value="UniProtKB-ARBA"/>
</dbReference>
<evidence type="ECO:0000313" key="17">
    <source>
        <dbReference type="EnsemblPlants" id="KEH35389"/>
    </source>
</evidence>
<dbReference type="Gene3D" id="2.60.120.10">
    <property type="entry name" value="Jelly Rolls"/>
    <property type="match status" value="1"/>
</dbReference>
<accession>A0A072V071</accession>
<evidence type="ECO:0000256" key="3">
    <source>
        <dbReference type="ARBA" id="ARBA00022448"/>
    </source>
</evidence>
<comment type="function">
    <text evidence="11">Cyclic nucleotide-gated channel involved in the establishment of both rhizobial and mycorrhizal associations. Required for full activation of nuclear-localized Ca(2+) oscillations by Nod and Myc factors. Simultaneous activation of the K(+)-permeable channel DMI1 and the Ca(2+) channel CNGC15 can give rise to sustained Ca(2+) oscillations. May function during fertilization in both female and male gametophytic Ca(2+) signaling.</text>
</comment>
<dbReference type="FunFam" id="1.10.287.630:FF:000003">
    <property type="entry name" value="Cyclic nucleotide-gated ion channel 1"/>
    <property type="match status" value="1"/>
</dbReference>
<keyword evidence="10 16" id="KW-0407">Ion channel</keyword>